<feature type="compositionally biased region" description="Basic residues" evidence="1">
    <location>
        <begin position="54"/>
        <end position="66"/>
    </location>
</feature>
<accession>A0A384K4C4</accession>
<organism evidence="2 3">
    <name type="scientific">Botryotinia fuckeliana (strain B05.10)</name>
    <name type="common">Noble rot fungus</name>
    <name type="synonym">Botrytis cinerea</name>
    <dbReference type="NCBI Taxonomy" id="332648"/>
    <lineage>
        <taxon>Eukaryota</taxon>
        <taxon>Fungi</taxon>
        <taxon>Dikarya</taxon>
        <taxon>Ascomycota</taxon>
        <taxon>Pezizomycotina</taxon>
        <taxon>Leotiomycetes</taxon>
        <taxon>Helotiales</taxon>
        <taxon>Sclerotiniaceae</taxon>
        <taxon>Botrytis</taxon>
    </lineage>
</organism>
<feature type="compositionally biased region" description="Polar residues" evidence="1">
    <location>
        <begin position="100"/>
        <end position="135"/>
    </location>
</feature>
<dbReference type="EMBL" id="CP009819">
    <property type="protein sequence ID" value="ATZ57494.1"/>
    <property type="molecule type" value="Genomic_DNA"/>
</dbReference>
<feature type="region of interest" description="Disordered" evidence="1">
    <location>
        <begin position="188"/>
        <end position="209"/>
    </location>
</feature>
<proteinExistence type="predicted"/>
<gene>
    <name evidence="2" type="ORF">BCIN_15g00700</name>
</gene>
<feature type="compositionally biased region" description="Basic residues" evidence="1">
    <location>
        <begin position="86"/>
        <end position="95"/>
    </location>
</feature>
<evidence type="ECO:0000256" key="1">
    <source>
        <dbReference type="SAM" id="MobiDB-lite"/>
    </source>
</evidence>
<reference evidence="2 3" key="3">
    <citation type="journal article" date="2017" name="Mol. Plant Pathol.">
        <title>A gapless genome sequence of the fungus Botrytis cinerea.</title>
        <authorList>
            <person name="Van Kan J.A."/>
            <person name="Stassen J.H."/>
            <person name="Mosbach A."/>
            <person name="Van Der Lee T.A."/>
            <person name="Faino L."/>
            <person name="Farmer A.D."/>
            <person name="Papasotiriou D.G."/>
            <person name="Zhou S."/>
            <person name="Seidl M.F."/>
            <person name="Cottam E."/>
            <person name="Edel D."/>
            <person name="Hahn M."/>
            <person name="Schwartz D.C."/>
            <person name="Dietrich R.A."/>
            <person name="Widdison S."/>
            <person name="Scalliet G."/>
        </authorList>
    </citation>
    <scope>NUCLEOTIDE SEQUENCE [LARGE SCALE GENOMIC DNA]</scope>
    <source>
        <strain evidence="2 3">B05.10</strain>
    </source>
</reference>
<reference evidence="2 3" key="2">
    <citation type="journal article" date="2012" name="Eukaryot. Cell">
        <title>Genome update of Botrytis cinerea strains B05.10 and T4.</title>
        <authorList>
            <person name="Staats M."/>
            <person name="van Kan J.A."/>
        </authorList>
    </citation>
    <scope>NUCLEOTIDE SEQUENCE [LARGE SCALE GENOMIC DNA]</scope>
    <source>
        <strain evidence="2 3">B05.10</strain>
    </source>
</reference>
<evidence type="ECO:0000313" key="2">
    <source>
        <dbReference type="EMBL" id="ATZ57494.1"/>
    </source>
</evidence>
<keyword evidence="3" id="KW-1185">Reference proteome</keyword>
<dbReference type="OrthoDB" id="3544596at2759"/>
<dbReference type="VEuPathDB" id="FungiDB:Bcin15g00700"/>
<feature type="compositionally biased region" description="Basic and acidic residues" evidence="1">
    <location>
        <begin position="24"/>
        <end position="39"/>
    </location>
</feature>
<dbReference type="GeneID" id="5434175"/>
<feature type="region of interest" description="Disordered" evidence="1">
    <location>
        <begin position="1"/>
        <end position="135"/>
    </location>
</feature>
<sequence>MPGNSTIERWLGNIENNDGQSTVGREDDQHRYASRKDESVDSSFGKPPQASSRYRAKPHKHQKRSQKSLPSQRESFEGRSSSNSRSRVKPRKKNHDPRSSQRLPVSDNSPRSPHSEAAAQSNLPRSSSPSGNGRYTSYHIPSLGFGFPETTAASHITIAPATEPQRPSAGVTLHQGIYDIPTTYHTVQGFSSSPHQGHHRSGYPTSEGSFQYTVPQEIQRIGFRTAEGNDAYERYLREAGQIERMAVSQAKPARETWARDIWESEMGKQGSSGGKRGMY</sequence>
<reference evidence="2 3" key="1">
    <citation type="journal article" date="2011" name="PLoS Genet.">
        <title>Genomic analysis of the necrotrophic fungal pathogens Sclerotinia sclerotiorum and Botrytis cinerea.</title>
        <authorList>
            <person name="Amselem J."/>
            <person name="Cuomo C.A."/>
            <person name="van Kan J.A."/>
            <person name="Viaud M."/>
            <person name="Benito E.P."/>
            <person name="Couloux A."/>
            <person name="Coutinho P.M."/>
            <person name="de Vries R.P."/>
            <person name="Dyer P.S."/>
            <person name="Fillinger S."/>
            <person name="Fournier E."/>
            <person name="Gout L."/>
            <person name="Hahn M."/>
            <person name="Kohn L."/>
            <person name="Lapalu N."/>
            <person name="Plummer K.M."/>
            <person name="Pradier J.M."/>
            <person name="Quevillon E."/>
            <person name="Sharon A."/>
            <person name="Simon A."/>
            <person name="ten Have A."/>
            <person name="Tudzynski B."/>
            <person name="Tudzynski P."/>
            <person name="Wincker P."/>
            <person name="Andrew M."/>
            <person name="Anthouard V."/>
            <person name="Beever R.E."/>
            <person name="Beffa R."/>
            <person name="Benoit I."/>
            <person name="Bouzid O."/>
            <person name="Brault B."/>
            <person name="Chen Z."/>
            <person name="Choquer M."/>
            <person name="Collemare J."/>
            <person name="Cotton P."/>
            <person name="Danchin E.G."/>
            <person name="Da Silva C."/>
            <person name="Gautier A."/>
            <person name="Giraud C."/>
            <person name="Giraud T."/>
            <person name="Gonzalez C."/>
            <person name="Grossetete S."/>
            <person name="Guldener U."/>
            <person name="Henrissat B."/>
            <person name="Howlett B.J."/>
            <person name="Kodira C."/>
            <person name="Kretschmer M."/>
            <person name="Lappartient A."/>
            <person name="Leroch M."/>
            <person name="Levis C."/>
            <person name="Mauceli E."/>
            <person name="Neuveglise C."/>
            <person name="Oeser B."/>
            <person name="Pearson M."/>
            <person name="Poulain J."/>
            <person name="Poussereau N."/>
            <person name="Quesneville H."/>
            <person name="Rascle C."/>
            <person name="Schumacher J."/>
            <person name="Segurens B."/>
            <person name="Sexton A."/>
            <person name="Silva E."/>
            <person name="Sirven C."/>
            <person name="Soanes D.M."/>
            <person name="Talbot N.J."/>
            <person name="Templeton M."/>
            <person name="Yandava C."/>
            <person name="Yarden O."/>
            <person name="Zeng Q."/>
            <person name="Rollins J.A."/>
            <person name="Lebrun M.H."/>
            <person name="Dickman M."/>
        </authorList>
    </citation>
    <scope>NUCLEOTIDE SEQUENCE [LARGE SCALE GENOMIC DNA]</scope>
    <source>
        <strain evidence="2 3">B05.10</strain>
    </source>
</reference>
<name>A0A384K4C4_BOTFB</name>
<protein>
    <submittedName>
        <fullName evidence="2">Uncharacterized protein</fullName>
    </submittedName>
</protein>
<dbReference type="KEGG" id="bfu:BCIN_15g00700"/>
<dbReference type="RefSeq" id="XP_024553183.1">
    <property type="nucleotide sequence ID" value="XM_024697368.1"/>
</dbReference>
<dbReference type="AlphaFoldDB" id="A0A384K4C4"/>
<feature type="compositionally biased region" description="Polar residues" evidence="1">
    <location>
        <begin position="14"/>
        <end position="23"/>
    </location>
</feature>
<evidence type="ECO:0000313" key="3">
    <source>
        <dbReference type="Proteomes" id="UP000001798"/>
    </source>
</evidence>
<dbReference type="Proteomes" id="UP000001798">
    <property type="component" value="Chromosome 15"/>
</dbReference>